<evidence type="ECO:0000313" key="1">
    <source>
        <dbReference type="Proteomes" id="UP000887565"/>
    </source>
</evidence>
<organism evidence="1 2">
    <name type="scientific">Romanomermis culicivorax</name>
    <name type="common">Nematode worm</name>
    <dbReference type="NCBI Taxonomy" id="13658"/>
    <lineage>
        <taxon>Eukaryota</taxon>
        <taxon>Metazoa</taxon>
        <taxon>Ecdysozoa</taxon>
        <taxon>Nematoda</taxon>
        <taxon>Enoplea</taxon>
        <taxon>Dorylaimia</taxon>
        <taxon>Mermithida</taxon>
        <taxon>Mermithoidea</taxon>
        <taxon>Mermithidae</taxon>
        <taxon>Romanomermis</taxon>
    </lineage>
</organism>
<sequence>VTLASLEALRRDFLSKIKIEALISGRIDLQVAIDRFDHFVKHLELNGGHISNLEINWPMVLQLEKNSSYIFQSNLDTTNGDNVALITMFLPRFKQMRKLAIYLYADEKAKMTKDELKTNEKMIDDIDRFRSDHSFVRIV</sequence>
<proteinExistence type="predicted"/>
<evidence type="ECO:0000313" key="2">
    <source>
        <dbReference type="WBParaSite" id="nRc.2.0.1.t04080-RA"/>
    </source>
</evidence>
<dbReference type="WBParaSite" id="nRc.2.0.1.t04080-RA">
    <property type="protein sequence ID" value="nRc.2.0.1.t04080-RA"/>
    <property type="gene ID" value="nRc.2.0.1.g04080"/>
</dbReference>
<keyword evidence="1" id="KW-1185">Reference proteome</keyword>
<accession>A0A915HRL5</accession>
<dbReference type="AlphaFoldDB" id="A0A915HRL5"/>
<name>A0A915HRL5_ROMCU</name>
<reference evidence="2" key="1">
    <citation type="submission" date="2022-11" db="UniProtKB">
        <authorList>
            <consortium name="WormBaseParasite"/>
        </authorList>
    </citation>
    <scope>IDENTIFICATION</scope>
</reference>
<protein>
    <submittedName>
        <fullName evidence="2">Uncharacterized protein</fullName>
    </submittedName>
</protein>
<dbReference type="Proteomes" id="UP000887565">
    <property type="component" value="Unplaced"/>
</dbReference>